<accession>A0A482TRE1</accession>
<organism evidence="1 2">
    <name type="scientific">Halogeometricum borinquense</name>
    <dbReference type="NCBI Taxonomy" id="60847"/>
    <lineage>
        <taxon>Archaea</taxon>
        <taxon>Methanobacteriati</taxon>
        <taxon>Methanobacteriota</taxon>
        <taxon>Stenosarchaea group</taxon>
        <taxon>Halobacteria</taxon>
        <taxon>Halobacteriales</taxon>
        <taxon>Haloferacaceae</taxon>
        <taxon>Halogeometricum</taxon>
    </lineage>
</organism>
<evidence type="ECO:0000313" key="1">
    <source>
        <dbReference type="EMBL" id="RYJ14519.1"/>
    </source>
</evidence>
<evidence type="ECO:0000313" key="2">
    <source>
        <dbReference type="Proteomes" id="UP000294028"/>
    </source>
</evidence>
<reference evidence="1 2" key="1">
    <citation type="submission" date="2018-12" db="EMBL/GenBank/DDBJ databases">
        <title>Genome analysis provides insights into bioremediation potentialities of Halogeometricum borinquense strain N11.</title>
        <authorList>
            <person name="Najjari A."/>
            <person name="Youssef N."/>
            <person name="Fhoula I."/>
            <person name="Ben Dhia O."/>
            <person name="Mahjoubi M."/>
            <person name="Ouzari H.I."/>
            <person name="Cherif A."/>
        </authorList>
    </citation>
    <scope>NUCLEOTIDE SEQUENCE [LARGE SCALE GENOMIC DNA]</scope>
    <source>
        <strain evidence="1 2">N11</strain>
    </source>
</reference>
<dbReference type="EMBL" id="RZHH01000002">
    <property type="protein sequence ID" value="RYJ14519.1"/>
    <property type="molecule type" value="Genomic_DNA"/>
</dbReference>
<sequence length="300" mass="35833">MTISYALNEEDKDRINREFFESYDHKYWFYKLKTNRILVDNLEEFIDEFAGEVMQDEPVEDIRLSLQSEAIYDFFHTTEALFSLFIANRVSHVPWRKMRHLGVNQICDFIRNVVLNNGLSHEDIRFAFYRGVGEEAIEESEEIRESVEFIETYLKTVGIRFLDNELYNEYKHGLRVVTSRESVTISNEETEKTVFDEEGTVHTYLQSEQVEKDGSDEIHQLIKVTEWFDYEIYHNLCLFNYHMIKQMFDSLRQNLRGGDAEGMIDATVFDYELEDLFQDNEYRLTEKHRYPLGENLYELG</sequence>
<dbReference type="RefSeq" id="WP_129784880.1">
    <property type="nucleotide sequence ID" value="NZ_RZHH01000002.1"/>
</dbReference>
<proteinExistence type="predicted"/>
<gene>
    <name evidence="1" type="ORF">ELS19_11520</name>
</gene>
<name>A0A482TRE1_9EURY</name>
<dbReference type="Proteomes" id="UP000294028">
    <property type="component" value="Unassembled WGS sequence"/>
</dbReference>
<protein>
    <submittedName>
        <fullName evidence="1">Uncharacterized protein</fullName>
    </submittedName>
</protein>
<dbReference type="AlphaFoldDB" id="A0A482TRE1"/>
<comment type="caution">
    <text evidence="1">The sequence shown here is derived from an EMBL/GenBank/DDBJ whole genome shotgun (WGS) entry which is preliminary data.</text>
</comment>